<reference evidence="3" key="1">
    <citation type="submission" date="2020-04" db="EMBL/GenBank/DDBJ databases">
        <authorList>
            <person name="Zhang T."/>
        </authorList>
    </citation>
    <scope>NUCLEOTIDE SEQUENCE</scope>
    <source>
        <strain evidence="3">HKST-UBA02</strain>
    </source>
</reference>
<comment type="caution">
    <text evidence="3">The sequence shown here is derived from an EMBL/GenBank/DDBJ whole genome shotgun (WGS) entry which is preliminary data.</text>
</comment>
<dbReference type="Pfam" id="PF17032">
    <property type="entry name" value="Zn_ribbon_15"/>
    <property type="match status" value="1"/>
</dbReference>
<feature type="domain" description="Zinc-ribbon 15" evidence="2">
    <location>
        <begin position="23"/>
        <end position="126"/>
    </location>
</feature>
<protein>
    <submittedName>
        <fullName evidence="3">Zinc-ribbon domain-containing protein</fullName>
    </submittedName>
</protein>
<dbReference type="PANTHER" id="PTHR36718">
    <property type="entry name" value="OS05G0435400 PROTEIN"/>
    <property type="match status" value="1"/>
</dbReference>
<evidence type="ECO:0000259" key="2">
    <source>
        <dbReference type="Pfam" id="PF17032"/>
    </source>
</evidence>
<gene>
    <name evidence="3" type="ORF">KDA27_07925</name>
</gene>
<evidence type="ECO:0000313" key="4">
    <source>
        <dbReference type="Proteomes" id="UP000739538"/>
    </source>
</evidence>
<accession>A0A956NB55</accession>
<dbReference type="InterPro" id="IPR031493">
    <property type="entry name" value="Zinc_ribbon_15"/>
</dbReference>
<dbReference type="PANTHER" id="PTHR36718:SF1">
    <property type="entry name" value="DOUBLE ZINC RIBBON PROTEIN MJ0416"/>
    <property type="match status" value="1"/>
</dbReference>
<reference evidence="3" key="2">
    <citation type="journal article" date="2021" name="Microbiome">
        <title>Successional dynamics and alternative stable states in a saline activated sludge microbial community over 9 years.</title>
        <authorList>
            <person name="Wang Y."/>
            <person name="Ye J."/>
            <person name="Ju F."/>
            <person name="Liu L."/>
            <person name="Boyd J.A."/>
            <person name="Deng Y."/>
            <person name="Parks D.H."/>
            <person name="Jiang X."/>
            <person name="Yin X."/>
            <person name="Woodcroft B.J."/>
            <person name="Tyson G.W."/>
            <person name="Hugenholtz P."/>
            <person name="Polz M.F."/>
            <person name="Zhang T."/>
        </authorList>
    </citation>
    <scope>NUCLEOTIDE SEQUENCE</scope>
    <source>
        <strain evidence="3">HKST-UBA02</strain>
    </source>
</reference>
<dbReference type="Proteomes" id="UP000739538">
    <property type="component" value="Unassembled WGS sequence"/>
</dbReference>
<dbReference type="EMBL" id="JAGQHS010000030">
    <property type="protein sequence ID" value="MCA9755713.1"/>
    <property type="molecule type" value="Genomic_DNA"/>
</dbReference>
<dbReference type="InterPro" id="IPR053281">
    <property type="entry name" value="Double_zinc_ribbon"/>
</dbReference>
<name>A0A956NB55_UNCEI</name>
<evidence type="ECO:0000313" key="3">
    <source>
        <dbReference type="EMBL" id="MCA9755713.1"/>
    </source>
</evidence>
<sequence>MFFLIGGIRPRTRTTGDTRVGPCLRCQHGRLFSRVEMRQYLELFFLPVLPLGGSESAWRCEECGALRADAGSQGGRPSDDAGIGARPEATAPDAGTRARPESPSRADSGVPARFRYCHFCGQEIENAPKEGRLAGARRFQCDRCGREFEVMG</sequence>
<organism evidence="3 4">
    <name type="scientific">Eiseniibacteriota bacterium</name>
    <dbReference type="NCBI Taxonomy" id="2212470"/>
    <lineage>
        <taxon>Bacteria</taxon>
        <taxon>Candidatus Eiseniibacteriota</taxon>
    </lineage>
</organism>
<evidence type="ECO:0000256" key="1">
    <source>
        <dbReference type="SAM" id="MobiDB-lite"/>
    </source>
</evidence>
<feature type="region of interest" description="Disordered" evidence="1">
    <location>
        <begin position="68"/>
        <end position="109"/>
    </location>
</feature>
<dbReference type="AlphaFoldDB" id="A0A956NB55"/>
<proteinExistence type="predicted"/>